<organism evidence="7 8">
    <name type="scientific">Mycoemilia scoparia</name>
    <dbReference type="NCBI Taxonomy" id="417184"/>
    <lineage>
        <taxon>Eukaryota</taxon>
        <taxon>Fungi</taxon>
        <taxon>Fungi incertae sedis</taxon>
        <taxon>Zoopagomycota</taxon>
        <taxon>Kickxellomycotina</taxon>
        <taxon>Kickxellomycetes</taxon>
        <taxon>Kickxellales</taxon>
        <taxon>Kickxellaceae</taxon>
        <taxon>Mycoemilia</taxon>
    </lineage>
</organism>
<comment type="cofactor">
    <cofactor evidence="1">
        <name>pyridoxal 5'-phosphate</name>
        <dbReference type="ChEBI" id="CHEBI:597326"/>
    </cofactor>
</comment>
<keyword evidence="4 7" id="KW-0808">Transferase</keyword>
<keyword evidence="8" id="KW-1185">Reference proteome</keyword>
<dbReference type="Gene3D" id="3.90.1150.10">
    <property type="entry name" value="Aspartate Aminotransferase, domain 1"/>
    <property type="match status" value="1"/>
</dbReference>
<dbReference type="EMBL" id="JANBPU010000431">
    <property type="protein sequence ID" value="KAJ1911594.1"/>
    <property type="molecule type" value="Genomic_DNA"/>
</dbReference>
<protein>
    <submittedName>
        <fullName evidence="7">Arylformamidase</fullName>
        <ecNumber evidence="7">2.6.1.7</ecNumber>
    </submittedName>
</protein>
<gene>
    <name evidence="7" type="primary">BNA3</name>
    <name evidence="7" type="ORF">H4219_005891</name>
</gene>
<dbReference type="Proteomes" id="UP001150538">
    <property type="component" value="Unassembled WGS sequence"/>
</dbReference>
<sequence>MTTTAATEGQYPTASSYYKSGGIDVWTLFNQAAAKAKAVNLGQGFMNFESPEFIKKASQKCVADDACNQYSPPRGRPNVLNAIAKRYSRILDRQLDPASEIVVTAGANEAIYAIFCAFLEAGSNDEVILMEPAFDQYTPNIKMAGGKPVYIPLRPVPGSEDASGIVSSKDWTLDMAELEAKISEKTKIIVLNTPHNPIGKVFTKDELEAISNLAKKYNLLVISDEVYENLCFDPQTPHIPIATLPGMWERTLSVYSAGKLFGVTGWRVGWLVGPKELVSPSLTAHTRIVFTTNSPLQEAASIALEEADSNGFVKDQKIVYHKCRSKLMKAFDDVGLPYIQPDGAYFLLVNASKVEIPDDFEFPDEIAVRGKSDMLTYFFTTHIGVSGIPPTEFYSPENAHIAENYIRFAFCKTDDILDEAAKRLQAVKKYVRQQ</sequence>
<evidence type="ECO:0000256" key="3">
    <source>
        <dbReference type="ARBA" id="ARBA00022576"/>
    </source>
</evidence>
<evidence type="ECO:0000256" key="2">
    <source>
        <dbReference type="ARBA" id="ARBA00007441"/>
    </source>
</evidence>
<accession>A0A9W7ZSK6</accession>
<dbReference type="EC" id="2.6.1.7" evidence="7"/>
<comment type="similarity">
    <text evidence="2">Belongs to the class-I pyridoxal-phosphate-dependent aminotransferase family.</text>
</comment>
<comment type="caution">
    <text evidence="7">The sequence shown here is derived from an EMBL/GenBank/DDBJ whole genome shotgun (WGS) entry which is preliminary data.</text>
</comment>
<reference evidence="7" key="1">
    <citation type="submission" date="2022-07" db="EMBL/GenBank/DDBJ databases">
        <title>Phylogenomic reconstructions and comparative analyses of Kickxellomycotina fungi.</title>
        <authorList>
            <person name="Reynolds N.K."/>
            <person name="Stajich J.E."/>
            <person name="Barry K."/>
            <person name="Grigoriev I.V."/>
            <person name="Crous P."/>
            <person name="Smith M.E."/>
        </authorList>
    </citation>
    <scope>NUCLEOTIDE SEQUENCE</scope>
    <source>
        <strain evidence="7">NBRC 100468</strain>
    </source>
</reference>
<dbReference type="FunFam" id="3.40.640.10:FF:000024">
    <property type="entry name" value="Kynurenine--oxoglutarate transaminase 3"/>
    <property type="match status" value="1"/>
</dbReference>
<evidence type="ECO:0000256" key="5">
    <source>
        <dbReference type="ARBA" id="ARBA00022898"/>
    </source>
</evidence>
<keyword evidence="5" id="KW-0663">Pyridoxal phosphate</keyword>
<dbReference type="CDD" id="cd00609">
    <property type="entry name" value="AAT_like"/>
    <property type="match status" value="1"/>
</dbReference>
<keyword evidence="3 7" id="KW-0032">Aminotransferase</keyword>
<dbReference type="InterPro" id="IPR015421">
    <property type="entry name" value="PyrdxlP-dep_Trfase_major"/>
</dbReference>
<dbReference type="PROSITE" id="PS00105">
    <property type="entry name" value="AA_TRANSFER_CLASS_1"/>
    <property type="match status" value="1"/>
</dbReference>
<dbReference type="PANTHER" id="PTHR43807:SF20">
    <property type="entry name" value="FI04487P"/>
    <property type="match status" value="1"/>
</dbReference>
<dbReference type="Pfam" id="PF00155">
    <property type="entry name" value="Aminotran_1_2"/>
    <property type="match status" value="1"/>
</dbReference>
<evidence type="ECO:0000256" key="1">
    <source>
        <dbReference type="ARBA" id="ARBA00001933"/>
    </source>
</evidence>
<dbReference type="GO" id="GO:0030170">
    <property type="term" value="F:pyridoxal phosphate binding"/>
    <property type="evidence" value="ECO:0007669"/>
    <property type="project" value="InterPro"/>
</dbReference>
<name>A0A9W7ZSK6_9FUNG</name>
<dbReference type="GO" id="GO:0005739">
    <property type="term" value="C:mitochondrion"/>
    <property type="evidence" value="ECO:0007669"/>
    <property type="project" value="TreeGrafter"/>
</dbReference>
<dbReference type="PANTHER" id="PTHR43807">
    <property type="entry name" value="FI04487P"/>
    <property type="match status" value="1"/>
</dbReference>
<evidence type="ECO:0000256" key="4">
    <source>
        <dbReference type="ARBA" id="ARBA00022679"/>
    </source>
</evidence>
<dbReference type="AlphaFoldDB" id="A0A9W7ZSK6"/>
<dbReference type="InterPro" id="IPR004838">
    <property type="entry name" value="NHTrfase_class1_PyrdxlP-BS"/>
</dbReference>
<feature type="domain" description="Aminotransferase class I/classII large" evidence="6">
    <location>
        <begin position="37"/>
        <end position="424"/>
    </location>
</feature>
<dbReference type="Gene3D" id="3.40.640.10">
    <property type="entry name" value="Type I PLP-dependent aspartate aminotransferase-like (Major domain)"/>
    <property type="match status" value="1"/>
</dbReference>
<dbReference type="InterPro" id="IPR051326">
    <property type="entry name" value="Kynurenine-oxoglutarate_AT"/>
</dbReference>
<dbReference type="OrthoDB" id="2414662at2759"/>
<dbReference type="GO" id="GO:0016212">
    <property type="term" value="F:kynurenine-oxoglutarate transaminase activity"/>
    <property type="evidence" value="ECO:0007669"/>
    <property type="project" value="UniProtKB-EC"/>
</dbReference>
<dbReference type="InterPro" id="IPR015424">
    <property type="entry name" value="PyrdxlP-dep_Trfase"/>
</dbReference>
<evidence type="ECO:0000313" key="8">
    <source>
        <dbReference type="Proteomes" id="UP001150538"/>
    </source>
</evidence>
<dbReference type="InterPro" id="IPR004839">
    <property type="entry name" value="Aminotransferase_I/II_large"/>
</dbReference>
<dbReference type="SUPFAM" id="SSF53383">
    <property type="entry name" value="PLP-dependent transferases"/>
    <property type="match status" value="1"/>
</dbReference>
<evidence type="ECO:0000313" key="7">
    <source>
        <dbReference type="EMBL" id="KAJ1911594.1"/>
    </source>
</evidence>
<dbReference type="InterPro" id="IPR015422">
    <property type="entry name" value="PyrdxlP-dep_Trfase_small"/>
</dbReference>
<proteinExistence type="inferred from homology"/>
<evidence type="ECO:0000259" key="6">
    <source>
        <dbReference type="Pfam" id="PF00155"/>
    </source>
</evidence>